<dbReference type="AlphaFoldDB" id="A0A8H5M0Q9"/>
<evidence type="ECO:0000256" key="1">
    <source>
        <dbReference type="SAM" id="Phobius"/>
    </source>
</evidence>
<feature type="transmembrane region" description="Helical" evidence="1">
    <location>
        <begin position="34"/>
        <end position="52"/>
    </location>
</feature>
<dbReference type="OrthoDB" id="3226582at2759"/>
<organism evidence="2 3">
    <name type="scientific">Collybiopsis confluens</name>
    <dbReference type="NCBI Taxonomy" id="2823264"/>
    <lineage>
        <taxon>Eukaryota</taxon>
        <taxon>Fungi</taxon>
        <taxon>Dikarya</taxon>
        <taxon>Basidiomycota</taxon>
        <taxon>Agaricomycotina</taxon>
        <taxon>Agaricomycetes</taxon>
        <taxon>Agaricomycetidae</taxon>
        <taxon>Agaricales</taxon>
        <taxon>Marasmiineae</taxon>
        <taxon>Omphalotaceae</taxon>
        <taxon>Collybiopsis</taxon>
    </lineage>
</organism>
<keyword evidence="1" id="KW-0812">Transmembrane</keyword>
<reference evidence="2 3" key="1">
    <citation type="journal article" date="2020" name="ISME J.">
        <title>Uncovering the hidden diversity of litter-decomposition mechanisms in mushroom-forming fungi.</title>
        <authorList>
            <person name="Floudas D."/>
            <person name="Bentzer J."/>
            <person name="Ahren D."/>
            <person name="Johansson T."/>
            <person name="Persson P."/>
            <person name="Tunlid A."/>
        </authorList>
    </citation>
    <scope>NUCLEOTIDE SEQUENCE [LARGE SCALE GENOMIC DNA]</scope>
    <source>
        <strain evidence="2 3">CBS 406.79</strain>
    </source>
</reference>
<keyword evidence="3" id="KW-1185">Reference proteome</keyword>
<feature type="transmembrane region" description="Helical" evidence="1">
    <location>
        <begin position="111"/>
        <end position="134"/>
    </location>
</feature>
<sequence length="290" mass="32448">MQVECTTYGAYAVLFGLAIWVLPRKFDVAAVKMFFFPSIIALFFFASLNIAFDLIAEMHYLLAPSLLVNEKPWMVAATAFIIEVTFFLSDILGDTILIYRVYAVWGFRKKILFPILLIMFGVKVFELIVVASVVREYTVPSKPSTKILTWNMIRKFTEIFGFVNAFANLLMTLLIAGRVWWISKTCATRCRWHYRTIAIITESGIIYPLYLTISGSIMAAALEVPSPASKGVIAMGLGPTLIAVRVGLGSAYDHQSLFAARSSDISLSTDIESRHHQSLNPAETMFSRAQ</sequence>
<proteinExistence type="predicted"/>
<keyword evidence="1" id="KW-0472">Membrane</keyword>
<feature type="transmembrane region" description="Helical" evidence="1">
    <location>
        <begin position="231"/>
        <end position="252"/>
    </location>
</feature>
<evidence type="ECO:0000313" key="2">
    <source>
        <dbReference type="EMBL" id="KAF5376386.1"/>
    </source>
</evidence>
<comment type="caution">
    <text evidence="2">The sequence shown here is derived from an EMBL/GenBank/DDBJ whole genome shotgun (WGS) entry which is preliminary data.</text>
</comment>
<dbReference type="Proteomes" id="UP000518752">
    <property type="component" value="Unassembled WGS sequence"/>
</dbReference>
<evidence type="ECO:0000313" key="3">
    <source>
        <dbReference type="Proteomes" id="UP000518752"/>
    </source>
</evidence>
<name>A0A8H5M0Q9_9AGAR</name>
<feature type="transmembrane region" description="Helical" evidence="1">
    <location>
        <begin position="6"/>
        <end position="22"/>
    </location>
</feature>
<dbReference type="EMBL" id="JAACJN010000091">
    <property type="protein sequence ID" value="KAF5376386.1"/>
    <property type="molecule type" value="Genomic_DNA"/>
</dbReference>
<feature type="transmembrane region" description="Helical" evidence="1">
    <location>
        <begin position="72"/>
        <end position="99"/>
    </location>
</feature>
<feature type="transmembrane region" description="Helical" evidence="1">
    <location>
        <begin position="159"/>
        <end position="180"/>
    </location>
</feature>
<keyword evidence="1" id="KW-1133">Transmembrane helix</keyword>
<gene>
    <name evidence="2" type="ORF">D9757_008656</name>
</gene>
<protein>
    <submittedName>
        <fullName evidence="2">Uncharacterized protein</fullName>
    </submittedName>
</protein>
<accession>A0A8H5M0Q9</accession>